<gene>
    <name evidence="9" type="ORF">EV643_115227</name>
</gene>
<evidence type="ECO:0000256" key="1">
    <source>
        <dbReference type="ARBA" id="ARBA00004651"/>
    </source>
</evidence>
<dbReference type="GO" id="GO:0022857">
    <property type="term" value="F:transmembrane transporter activity"/>
    <property type="evidence" value="ECO:0007669"/>
    <property type="project" value="InterPro"/>
</dbReference>
<keyword evidence="2" id="KW-0813">Transport</keyword>
<keyword evidence="5 8" id="KW-1133">Transmembrane helix</keyword>
<organism evidence="9 10">
    <name type="scientific">Kribbella caucasensis</name>
    <dbReference type="NCBI Taxonomy" id="2512215"/>
    <lineage>
        <taxon>Bacteria</taxon>
        <taxon>Bacillati</taxon>
        <taxon>Actinomycetota</taxon>
        <taxon>Actinomycetes</taxon>
        <taxon>Propionibacteriales</taxon>
        <taxon>Kribbellaceae</taxon>
        <taxon>Kribbella</taxon>
    </lineage>
</organism>
<dbReference type="Gene3D" id="1.10.3730.20">
    <property type="match status" value="1"/>
</dbReference>
<comment type="similarity">
    <text evidence="7">Belongs to the drug/metabolite transporter (DMT) superfamily. Small multidrug resistance (SMR) (TC 2.A.7.1) family.</text>
</comment>
<accession>A0A4R6K7U4</accession>
<comment type="subcellular location">
    <subcellularLocation>
        <location evidence="1 7">Cell membrane</location>
        <topology evidence="1 7">Multi-pass membrane protein</topology>
    </subcellularLocation>
</comment>
<evidence type="ECO:0000313" key="9">
    <source>
        <dbReference type="EMBL" id="TDO44725.1"/>
    </source>
</evidence>
<dbReference type="RefSeq" id="WP_133803266.1">
    <property type="nucleotide sequence ID" value="NZ_SNWQ01000015.1"/>
</dbReference>
<proteinExistence type="inferred from homology"/>
<dbReference type="InterPro" id="IPR000390">
    <property type="entry name" value="Small_drug/metabolite_transptr"/>
</dbReference>
<comment type="caution">
    <text evidence="9">The sequence shown here is derived from an EMBL/GenBank/DDBJ whole genome shotgun (WGS) entry which is preliminary data.</text>
</comment>
<dbReference type="Proteomes" id="UP000295388">
    <property type="component" value="Unassembled WGS sequence"/>
</dbReference>
<evidence type="ECO:0000256" key="6">
    <source>
        <dbReference type="ARBA" id="ARBA00023136"/>
    </source>
</evidence>
<keyword evidence="10" id="KW-1185">Reference proteome</keyword>
<evidence type="ECO:0000256" key="5">
    <source>
        <dbReference type="ARBA" id="ARBA00022989"/>
    </source>
</evidence>
<evidence type="ECO:0000256" key="8">
    <source>
        <dbReference type="SAM" id="Phobius"/>
    </source>
</evidence>
<dbReference type="PANTHER" id="PTHR30561:SF1">
    <property type="entry name" value="MULTIDRUG TRANSPORTER EMRE"/>
    <property type="match status" value="1"/>
</dbReference>
<evidence type="ECO:0000256" key="3">
    <source>
        <dbReference type="ARBA" id="ARBA00022475"/>
    </source>
</evidence>
<evidence type="ECO:0000256" key="7">
    <source>
        <dbReference type="RuleBase" id="RU003942"/>
    </source>
</evidence>
<keyword evidence="6 8" id="KW-0472">Membrane</keyword>
<dbReference type="GO" id="GO:0005886">
    <property type="term" value="C:plasma membrane"/>
    <property type="evidence" value="ECO:0007669"/>
    <property type="project" value="UniProtKB-SubCell"/>
</dbReference>
<feature type="transmembrane region" description="Helical" evidence="8">
    <location>
        <begin position="31"/>
        <end position="50"/>
    </location>
</feature>
<feature type="transmembrane region" description="Helical" evidence="8">
    <location>
        <begin position="85"/>
        <end position="105"/>
    </location>
</feature>
<evidence type="ECO:0000313" key="10">
    <source>
        <dbReference type="Proteomes" id="UP000295388"/>
    </source>
</evidence>
<feature type="transmembrane region" description="Helical" evidence="8">
    <location>
        <begin position="57"/>
        <end position="79"/>
    </location>
</feature>
<dbReference type="AlphaFoldDB" id="A0A4R6K7U4"/>
<evidence type="ECO:0000256" key="4">
    <source>
        <dbReference type="ARBA" id="ARBA00022692"/>
    </source>
</evidence>
<evidence type="ECO:0000256" key="2">
    <source>
        <dbReference type="ARBA" id="ARBA00022448"/>
    </source>
</evidence>
<protein>
    <submittedName>
        <fullName evidence="9">Small multidrug resistance pump</fullName>
    </submittedName>
</protein>
<keyword evidence="4 7" id="KW-0812">Transmembrane</keyword>
<keyword evidence="3" id="KW-1003">Cell membrane</keyword>
<dbReference type="Pfam" id="PF00893">
    <property type="entry name" value="Multi_Drug_Res"/>
    <property type="match status" value="1"/>
</dbReference>
<dbReference type="EMBL" id="SNWQ01000015">
    <property type="protein sequence ID" value="TDO44725.1"/>
    <property type="molecule type" value="Genomic_DNA"/>
</dbReference>
<name>A0A4R6K7U4_9ACTN</name>
<dbReference type="OrthoDB" id="3175079at2"/>
<dbReference type="SUPFAM" id="SSF103481">
    <property type="entry name" value="Multidrug resistance efflux transporter EmrE"/>
    <property type="match status" value="1"/>
</dbReference>
<sequence>MSWILLIGAILAEVAATMSLRASDGGQKRQWIPAILGGYILAFVLLSLALDDGMALGVAYGIWAATGIALTAGLARAIFQEPLNRTMTLGIVVIAVGVLTVELGAQAVH</sequence>
<dbReference type="PANTHER" id="PTHR30561">
    <property type="entry name" value="SMR FAMILY PROTON-DEPENDENT DRUG EFFLUX TRANSPORTER SUGE"/>
    <property type="match status" value="1"/>
</dbReference>
<dbReference type="InterPro" id="IPR037185">
    <property type="entry name" value="EmrE-like"/>
</dbReference>
<reference evidence="9 10" key="1">
    <citation type="submission" date="2019-03" db="EMBL/GenBank/DDBJ databases">
        <title>Genomic Encyclopedia of Type Strains, Phase III (KMG-III): the genomes of soil and plant-associated and newly described type strains.</title>
        <authorList>
            <person name="Whitman W."/>
        </authorList>
    </citation>
    <scope>NUCLEOTIDE SEQUENCE [LARGE SCALE GENOMIC DNA]</scope>
    <source>
        <strain evidence="9 10">VKM Ac-2527</strain>
    </source>
</reference>
<dbReference type="InterPro" id="IPR045324">
    <property type="entry name" value="Small_multidrug_res"/>
</dbReference>